<dbReference type="Pfam" id="PF13333">
    <property type="entry name" value="rve_2"/>
    <property type="match status" value="1"/>
</dbReference>
<dbReference type="EMBL" id="JAGSPA010000001">
    <property type="protein sequence ID" value="MBV7256142.1"/>
    <property type="molecule type" value="Genomic_DNA"/>
</dbReference>
<dbReference type="InterPro" id="IPR001584">
    <property type="entry name" value="Integrase_cat-core"/>
</dbReference>
<sequence>MGTKRTDEFRADAVRIALTSGLTRRQVASDLGIGLSTLNKWVTAHRDTDVVSDRDLELARENERLRRENRILREEREILKKHNAVLRGAKAMRFRFIEEHRDVFCAKRMCDVLDVSARGLRAYRNRPASQRQRTDMVVLAHIKEQSRLSLGSYGRLRMTEELKELCLNVGHRRVGRLMRENGIRVERSKKYKVTTDSNHAFNIAPNLLNRDFTADEPNRKWPGDISYVWTREGWLYLAVILDLHSRRVIGWAVSNRMKRDLAIRALKMAVALRQPPKGCIHHTDRGSQYCSHDYQKLLRQHGFRVSMSGKGNCYDNSAVETFFKTIKAELIWRRSWQTRRDAQMAIFEYINGFYNPRRRHSALGWKSPVAFERKVA</sequence>
<evidence type="ECO:0000259" key="2">
    <source>
        <dbReference type="PROSITE" id="PS50994"/>
    </source>
</evidence>
<keyword evidence="4" id="KW-1185">Reference proteome</keyword>
<evidence type="ECO:0000313" key="3">
    <source>
        <dbReference type="EMBL" id="MBV7256142.1"/>
    </source>
</evidence>
<dbReference type="InterPro" id="IPR025948">
    <property type="entry name" value="HTH-like_dom"/>
</dbReference>
<feature type="domain" description="Integrase catalytic" evidence="2">
    <location>
        <begin position="213"/>
        <end position="376"/>
    </location>
</feature>
<protein>
    <submittedName>
        <fullName evidence="3">IS3 family transposase</fullName>
    </submittedName>
</protein>
<dbReference type="RefSeq" id="WP_218444589.1">
    <property type="nucleotide sequence ID" value="NZ_JAGSPA010000001.1"/>
</dbReference>
<dbReference type="PANTHER" id="PTHR46889:SF4">
    <property type="entry name" value="TRANSPOSASE INSO FOR INSERTION SEQUENCE ELEMENT IS911B-RELATED"/>
    <property type="match status" value="1"/>
</dbReference>
<evidence type="ECO:0000256" key="1">
    <source>
        <dbReference type="SAM" id="Coils"/>
    </source>
</evidence>
<evidence type="ECO:0000313" key="4">
    <source>
        <dbReference type="Proteomes" id="UP000722336"/>
    </source>
</evidence>
<gene>
    <name evidence="3" type="ORF">KCG44_05020</name>
</gene>
<dbReference type="Proteomes" id="UP000722336">
    <property type="component" value="Unassembled WGS sequence"/>
</dbReference>
<dbReference type="InterPro" id="IPR048020">
    <property type="entry name" value="Transpos_IS3"/>
</dbReference>
<dbReference type="PANTHER" id="PTHR46889">
    <property type="entry name" value="TRANSPOSASE INSF FOR INSERTION SEQUENCE IS3B-RELATED"/>
    <property type="match status" value="1"/>
</dbReference>
<keyword evidence="1" id="KW-0175">Coiled coil</keyword>
<dbReference type="Pfam" id="PF00665">
    <property type="entry name" value="rve"/>
    <property type="match status" value="1"/>
</dbReference>
<dbReference type="NCBIfam" id="NF033516">
    <property type="entry name" value="transpos_IS3"/>
    <property type="match status" value="1"/>
</dbReference>
<feature type="coiled-coil region" evidence="1">
    <location>
        <begin position="55"/>
        <end position="82"/>
    </location>
</feature>
<accession>A0ABS6SE66</accession>
<dbReference type="InterPro" id="IPR050900">
    <property type="entry name" value="Transposase_IS3/IS150/IS904"/>
</dbReference>
<dbReference type="Pfam" id="PF01527">
    <property type="entry name" value="HTH_Tnp_1"/>
    <property type="match status" value="1"/>
</dbReference>
<dbReference type="InterPro" id="IPR002514">
    <property type="entry name" value="Transposase_8"/>
</dbReference>
<organism evidence="3 4">
    <name type="scientific">Pacificimonas pallii</name>
    <dbReference type="NCBI Taxonomy" id="2827236"/>
    <lineage>
        <taxon>Bacteria</taxon>
        <taxon>Pseudomonadati</taxon>
        <taxon>Pseudomonadota</taxon>
        <taxon>Alphaproteobacteria</taxon>
        <taxon>Sphingomonadales</taxon>
        <taxon>Sphingosinicellaceae</taxon>
        <taxon>Pacificimonas</taxon>
    </lineage>
</organism>
<comment type="caution">
    <text evidence="3">The sequence shown here is derived from an EMBL/GenBank/DDBJ whole genome shotgun (WGS) entry which is preliminary data.</text>
</comment>
<dbReference type="Pfam" id="PF13276">
    <property type="entry name" value="HTH_21"/>
    <property type="match status" value="1"/>
</dbReference>
<reference evidence="3 4" key="1">
    <citation type="submission" date="2021-04" db="EMBL/GenBank/DDBJ databases">
        <authorList>
            <person name="Pira H."/>
            <person name="Risdian C."/>
            <person name="Wink J."/>
        </authorList>
    </citation>
    <scope>NUCLEOTIDE SEQUENCE [LARGE SCALE GENOMIC DNA]</scope>
    <source>
        <strain evidence="3 4">WHA3</strain>
    </source>
</reference>
<proteinExistence type="predicted"/>
<dbReference type="PROSITE" id="PS50994">
    <property type="entry name" value="INTEGRASE"/>
    <property type="match status" value="1"/>
</dbReference>
<name>A0ABS6SE66_9SPHN</name>